<dbReference type="GO" id="GO:0061630">
    <property type="term" value="F:ubiquitin protein ligase activity"/>
    <property type="evidence" value="ECO:0007669"/>
    <property type="project" value="UniProtKB-UniRule"/>
</dbReference>
<dbReference type="PROSITE" id="PS50089">
    <property type="entry name" value="ZF_RING_2"/>
    <property type="match status" value="1"/>
</dbReference>
<comment type="pathway">
    <text evidence="2 6">Protein modification; protein ubiquitination.</text>
</comment>
<dbReference type="STRING" id="3775.A0A1Q3CBJ6"/>
<comment type="caution">
    <text evidence="10">The sequence shown here is derived from an EMBL/GenBank/DDBJ whole genome shotgun (WGS) entry which is preliminary data.</text>
</comment>
<keyword evidence="3 6" id="KW-0808">Transferase</keyword>
<dbReference type="SMART" id="SM00184">
    <property type="entry name" value="RING"/>
    <property type="match status" value="1"/>
</dbReference>
<keyword evidence="6" id="KW-0862">Zinc</keyword>
<accession>A0A1Q3CBJ6</accession>
<comment type="domain">
    <text evidence="6">The RING-type zinc finger domain is responsible for E3 ligase activity.</text>
</comment>
<evidence type="ECO:0000256" key="5">
    <source>
        <dbReference type="PROSITE-ProRule" id="PRU00175"/>
    </source>
</evidence>
<comment type="subcellular location">
    <subcellularLocation>
        <location evidence="6">Endoplasmic reticulum membrane</location>
        <topology evidence="6">Single-pass type IV membrane protein</topology>
    </subcellularLocation>
</comment>
<protein>
    <recommendedName>
        <fullName evidence="6">E3 ubiquitin-protein ligase RMA</fullName>
        <ecNumber evidence="6">2.3.2.27</ecNumber>
    </recommendedName>
    <alternativeName>
        <fullName evidence="6">Protein RING membrane-anchor</fullName>
    </alternativeName>
    <alternativeName>
        <fullName evidence="6">RING-type E3 ubiquitin transferase RMA</fullName>
    </alternativeName>
</protein>
<evidence type="ECO:0000313" key="11">
    <source>
        <dbReference type="Proteomes" id="UP000187406"/>
    </source>
</evidence>
<name>A0A1Q3CBJ6_CEPFO</name>
<gene>
    <name evidence="10" type="ORF">CFOL_v3_21087</name>
</gene>
<dbReference type="GO" id="GO:0016567">
    <property type="term" value="P:protein ubiquitination"/>
    <property type="evidence" value="ECO:0007669"/>
    <property type="project" value="UniProtKB-UniPathway"/>
</dbReference>
<reference evidence="11" key="1">
    <citation type="submission" date="2016-04" db="EMBL/GenBank/DDBJ databases">
        <title>Cephalotus genome sequencing.</title>
        <authorList>
            <person name="Fukushima K."/>
            <person name="Hasebe M."/>
            <person name="Fang X."/>
        </authorList>
    </citation>
    <scope>NUCLEOTIDE SEQUENCE [LARGE SCALE GENOMIC DNA]</scope>
    <source>
        <strain evidence="11">cv. St1</strain>
    </source>
</reference>
<organism evidence="10 11">
    <name type="scientific">Cephalotus follicularis</name>
    <name type="common">Albany pitcher plant</name>
    <dbReference type="NCBI Taxonomy" id="3775"/>
    <lineage>
        <taxon>Eukaryota</taxon>
        <taxon>Viridiplantae</taxon>
        <taxon>Streptophyta</taxon>
        <taxon>Embryophyta</taxon>
        <taxon>Tracheophyta</taxon>
        <taxon>Spermatophyta</taxon>
        <taxon>Magnoliopsida</taxon>
        <taxon>eudicotyledons</taxon>
        <taxon>Gunneridae</taxon>
        <taxon>Pentapetalae</taxon>
        <taxon>rosids</taxon>
        <taxon>fabids</taxon>
        <taxon>Oxalidales</taxon>
        <taxon>Cephalotaceae</taxon>
        <taxon>Cephalotus</taxon>
    </lineage>
</organism>
<evidence type="ECO:0000256" key="3">
    <source>
        <dbReference type="ARBA" id="ARBA00022679"/>
    </source>
</evidence>
<comment type="catalytic activity">
    <reaction evidence="1 6">
        <text>S-ubiquitinyl-[E2 ubiquitin-conjugating enzyme]-L-cysteine + [acceptor protein]-L-lysine = [E2 ubiquitin-conjugating enzyme]-L-cysteine + N(6)-ubiquitinyl-[acceptor protein]-L-lysine.</text>
        <dbReference type="EC" id="2.3.2.27"/>
    </reaction>
</comment>
<dbReference type="GO" id="GO:0008270">
    <property type="term" value="F:zinc ion binding"/>
    <property type="evidence" value="ECO:0007669"/>
    <property type="project" value="UniProtKB-KW"/>
</dbReference>
<evidence type="ECO:0000256" key="6">
    <source>
        <dbReference type="RuleBase" id="RU369090"/>
    </source>
</evidence>
<evidence type="ECO:0000256" key="2">
    <source>
        <dbReference type="ARBA" id="ARBA00004906"/>
    </source>
</evidence>
<evidence type="ECO:0000256" key="8">
    <source>
        <dbReference type="SAM" id="MobiDB-lite"/>
    </source>
</evidence>
<proteinExistence type="predicted"/>
<evidence type="ECO:0000259" key="9">
    <source>
        <dbReference type="PROSITE" id="PS50089"/>
    </source>
</evidence>
<dbReference type="InterPro" id="IPR013083">
    <property type="entry name" value="Znf_RING/FYVE/PHD"/>
</dbReference>
<keyword evidence="11" id="KW-1185">Reference proteome</keyword>
<keyword evidence="7" id="KW-0175">Coiled coil</keyword>
<evidence type="ECO:0000313" key="10">
    <source>
        <dbReference type="EMBL" id="GAV77616.1"/>
    </source>
</evidence>
<keyword evidence="6" id="KW-0479">Metal-binding</keyword>
<dbReference type="Gene3D" id="3.30.40.10">
    <property type="entry name" value="Zinc/RING finger domain, C3HC4 (zinc finger)"/>
    <property type="match status" value="1"/>
</dbReference>
<dbReference type="Proteomes" id="UP000187406">
    <property type="component" value="Unassembled WGS sequence"/>
</dbReference>
<dbReference type="OrthoDB" id="6270329at2759"/>
<dbReference type="GO" id="GO:0006511">
    <property type="term" value="P:ubiquitin-dependent protein catabolic process"/>
    <property type="evidence" value="ECO:0007669"/>
    <property type="project" value="UniProtKB-UniRule"/>
</dbReference>
<keyword evidence="5 6" id="KW-0863">Zinc-finger</keyword>
<dbReference type="UniPathway" id="UPA00143"/>
<evidence type="ECO:0000256" key="1">
    <source>
        <dbReference type="ARBA" id="ARBA00000900"/>
    </source>
</evidence>
<comment type="function">
    <text evidence="6">E3 ubiquitin-protein ligase.</text>
</comment>
<evidence type="ECO:0000256" key="4">
    <source>
        <dbReference type="ARBA" id="ARBA00022786"/>
    </source>
</evidence>
<dbReference type="PANTHER" id="PTHR12313">
    <property type="entry name" value="E3 UBIQUITIN-PROTEIN LIGASE RNF5-RELATED"/>
    <property type="match status" value="1"/>
</dbReference>
<dbReference type="EMBL" id="BDDD01001651">
    <property type="protein sequence ID" value="GAV77616.1"/>
    <property type="molecule type" value="Genomic_DNA"/>
</dbReference>
<evidence type="ECO:0000256" key="7">
    <source>
        <dbReference type="SAM" id="Coils"/>
    </source>
</evidence>
<dbReference type="SUPFAM" id="SSF57850">
    <property type="entry name" value="RING/U-box"/>
    <property type="match status" value="1"/>
</dbReference>
<feature type="region of interest" description="Disordered" evidence="8">
    <location>
        <begin position="188"/>
        <end position="218"/>
    </location>
</feature>
<dbReference type="InParanoid" id="A0A1Q3CBJ6"/>
<dbReference type="GO" id="GO:0005789">
    <property type="term" value="C:endoplasmic reticulum membrane"/>
    <property type="evidence" value="ECO:0007669"/>
    <property type="project" value="UniProtKB-SubCell"/>
</dbReference>
<dbReference type="AlphaFoldDB" id="A0A1Q3CBJ6"/>
<feature type="domain" description="RING-type" evidence="9">
    <location>
        <begin position="132"/>
        <end position="171"/>
    </location>
</feature>
<keyword evidence="6" id="KW-0256">Endoplasmic reticulum</keyword>
<dbReference type="InterPro" id="IPR001841">
    <property type="entry name" value="Znf_RING"/>
</dbReference>
<feature type="non-terminal residue" evidence="10">
    <location>
        <position position="218"/>
    </location>
</feature>
<dbReference type="InterPro" id="IPR045103">
    <property type="entry name" value="RNF5/RNF185-like"/>
</dbReference>
<feature type="coiled-coil region" evidence="7">
    <location>
        <begin position="33"/>
        <end position="60"/>
    </location>
</feature>
<dbReference type="EC" id="2.3.2.27" evidence="6"/>
<keyword evidence="4 6" id="KW-0833">Ubl conjugation pathway</keyword>
<sequence>MDHDVRGEIMDIDLNQEPLDPQHGSMHELGSLLSDIDTTHERIEERIRQLEAVTTRARQRQRWRQGQETSQAVNILREHVAANVHVDFVVQQITVENGKFSKRDSTHLIAKALRMDIDANKALSDTEGFYDCNICLAREPILTCCGHLFCWSCFYRLSYTHSNVKECPVCKGDVLDTSITPIYGNGSDNYDHVSKSQDSGLEVPPRPRAHRIESVSSK</sequence>